<dbReference type="GeneID" id="40723116"/>
<feature type="compositionally biased region" description="Basic and acidic residues" evidence="1">
    <location>
        <begin position="604"/>
        <end position="613"/>
    </location>
</feature>
<feature type="region of interest" description="Disordered" evidence="1">
    <location>
        <begin position="228"/>
        <end position="288"/>
    </location>
</feature>
<dbReference type="PANTHER" id="PTHR31176:SF1">
    <property type="entry name" value="MFS DOMAIN-CONTAINING PROTEIN-RELATED"/>
    <property type="match status" value="1"/>
</dbReference>
<dbReference type="PANTHER" id="PTHR31176">
    <property type="entry name" value="MFS DOMAIN-CONTAINING PROTEIN-RELATED"/>
    <property type="match status" value="1"/>
</dbReference>
<feature type="compositionally biased region" description="Basic and acidic residues" evidence="1">
    <location>
        <begin position="652"/>
        <end position="668"/>
    </location>
</feature>
<gene>
    <name evidence="2" type="ORF">EX895_000221</name>
</gene>
<feature type="compositionally biased region" description="Basic and acidic residues" evidence="1">
    <location>
        <begin position="268"/>
        <end position="288"/>
    </location>
</feature>
<dbReference type="KEGG" id="sgra:EX895_000221"/>
<comment type="caution">
    <text evidence="2">The sequence shown here is derived from an EMBL/GenBank/DDBJ whole genome shotgun (WGS) entry which is preliminary data.</text>
</comment>
<evidence type="ECO:0000313" key="2">
    <source>
        <dbReference type="EMBL" id="TKY90223.1"/>
    </source>
</evidence>
<feature type="compositionally biased region" description="Basic and acidic residues" evidence="1">
    <location>
        <begin position="115"/>
        <end position="127"/>
    </location>
</feature>
<dbReference type="AlphaFoldDB" id="A0A4U7KZI3"/>
<name>A0A4U7KZI3_9BASI</name>
<evidence type="ECO:0000256" key="1">
    <source>
        <dbReference type="SAM" id="MobiDB-lite"/>
    </source>
</evidence>
<feature type="region of interest" description="Disordered" evidence="1">
    <location>
        <begin position="312"/>
        <end position="342"/>
    </location>
</feature>
<feature type="region of interest" description="Disordered" evidence="1">
    <location>
        <begin position="587"/>
        <end position="613"/>
    </location>
</feature>
<feature type="compositionally biased region" description="Basic residues" evidence="1">
    <location>
        <begin position="320"/>
        <end position="335"/>
    </location>
</feature>
<feature type="compositionally biased region" description="Low complexity" evidence="1">
    <location>
        <begin position="101"/>
        <end position="112"/>
    </location>
</feature>
<feature type="region of interest" description="Disordered" evidence="1">
    <location>
        <begin position="162"/>
        <end position="203"/>
    </location>
</feature>
<feature type="compositionally biased region" description="Polar residues" evidence="1">
    <location>
        <begin position="234"/>
        <end position="245"/>
    </location>
</feature>
<sequence length="668" mass="73253">MAFVHHQPRQQRRERQDHAVDSTSATYATPYQRHEREVPQDWSIVFPGRSREVPTHTSNLVPASPSTDQTDDTDPLALTLPPLHDGTGRFLASPLSPSSTDVASVDAALNDSSADDDRLSEARHSEDVFPESVFSGTESQLDADEELGFGSGSDFDFESDAVASSYPSRSSARRGARRTASRRRPSKLSHVSIGSGDEDDEQAAATQSYSHMLGSKAWSLLGRSKTLERVPESPSASTQLYSSARSSRHMGRVRRTAKDLPVVFTSGSEREDNADGQGLDRSRATARHTEAASYDADLAVSNLAQSAGLSHLDRSDLLRRPKRRHRRSAAGRSSKRSNTSQSLLSIDYESRLLSAQHHAAHTRRHADGAETPRSSSQASRMVQEHPSKTSRVIGSILRRVFDLEPDVLDAFLHEDAERQQQRSGVQQQHRATPLPGFAFEAADAPLASVPLAGASVPSAAAGMMLDGRSEHERWRASSDVETETECQLPTIVLDPATSPLFSNSKPVEGEETADSSAWRLTEAALLQRGSVSTRRTSGSQSPMEPTTIEALSAFMNTMVMPVPMPLRLLGALFGWSSIWTPKTPSTEHYPAEFGSASSSAEEEQASRDAEEERKYRYERLLSAQQAKAWSRRYRGILFANVDDEEPSPDVPELWRGEEHPAIAGHQDV</sequence>
<dbReference type="EMBL" id="SRRM01000002">
    <property type="protein sequence ID" value="TKY90223.1"/>
    <property type="molecule type" value="Genomic_DNA"/>
</dbReference>
<feature type="compositionally biased region" description="Basic residues" evidence="1">
    <location>
        <begin position="171"/>
        <end position="187"/>
    </location>
</feature>
<dbReference type="Proteomes" id="UP000306050">
    <property type="component" value="Chromosome SGRAM_1"/>
</dbReference>
<feature type="compositionally biased region" description="Basic residues" evidence="1">
    <location>
        <begin position="246"/>
        <end position="255"/>
    </location>
</feature>
<dbReference type="OrthoDB" id="3366903at2759"/>
<feature type="compositionally biased region" description="Polar residues" evidence="1">
    <location>
        <begin position="55"/>
        <end position="66"/>
    </location>
</feature>
<reference evidence="2 3" key="1">
    <citation type="submission" date="2019-05" db="EMBL/GenBank/DDBJ databases">
        <title>Sporisorium graminicola CBS 10092 draft sequencing and annotation.</title>
        <authorList>
            <person name="Solano-Gonzalez S."/>
            <person name="Caddick M.X."/>
            <person name="Darby A."/>
        </authorList>
    </citation>
    <scope>NUCLEOTIDE SEQUENCE [LARGE SCALE GENOMIC DNA]</scope>
    <source>
        <strain evidence="2 3">CBS 10092</strain>
    </source>
</reference>
<feature type="compositionally biased region" description="Basic residues" evidence="1">
    <location>
        <begin position="1"/>
        <end position="10"/>
    </location>
</feature>
<feature type="region of interest" description="Disordered" evidence="1">
    <location>
        <begin position="1"/>
        <end position="138"/>
    </location>
</feature>
<feature type="region of interest" description="Disordered" evidence="1">
    <location>
        <begin position="642"/>
        <end position="668"/>
    </location>
</feature>
<organism evidence="2 3">
    <name type="scientific">Sporisorium graminicola</name>
    <dbReference type="NCBI Taxonomy" id="280036"/>
    <lineage>
        <taxon>Eukaryota</taxon>
        <taxon>Fungi</taxon>
        <taxon>Dikarya</taxon>
        <taxon>Basidiomycota</taxon>
        <taxon>Ustilaginomycotina</taxon>
        <taxon>Ustilaginomycetes</taxon>
        <taxon>Ustilaginales</taxon>
        <taxon>Ustilaginaceae</taxon>
        <taxon>Sporisorium</taxon>
    </lineage>
</organism>
<protein>
    <submittedName>
        <fullName evidence="2">Uncharacterized protein</fullName>
    </submittedName>
</protein>
<dbReference type="RefSeq" id="XP_029742208.1">
    <property type="nucleotide sequence ID" value="XM_029880822.1"/>
</dbReference>
<feature type="compositionally biased region" description="Basic and acidic residues" evidence="1">
    <location>
        <begin position="11"/>
        <end position="20"/>
    </location>
</feature>
<accession>A0A4U7KZI3</accession>
<keyword evidence="3" id="KW-1185">Reference proteome</keyword>
<feature type="region of interest" description="Disordered" evidence="1">
    <location>
        <begin position="355"/>
        <end position="389"/>
    </location>
</feature>
<evidence type="ECO:0000313" key="3">
    <source>
        <dbReference type="Proteomes" id="UP000306050"/>
    </source>
</evidence>
<proteinExistence type="predicted"/>